<feature type="region of interest" description="Disordered" evidence="1">
    <location>
        <begin position="60"/>
        <end position="83"/>
    </location>
</feature>
<proteinExistence type="predicted"/>
<evidence type="ECO:0000313" key="3">
    <source>
        <dbReference type="Proteomes" id="UP001367508"/>
    </source>
</evidence>
<keyword evidence="3" id="KW-1185">Reference proteome</keyword>
<organism evidence="2 3">
    <name type="scientific">Canavalia gladiata</name>
    <name type="common">Sword bean</name>
    <name type="synonym">Dolichos gladiatus</name>
    <dbReference type="NCBI Taxonomy" id="3824"/>
    <lineage>
        <taxon>Eukaryota</taxon>
        <taxon>Viridiplantae</taxon>
        <taxon>Streptophyta</taxon>
        <taxon>Embryophyta</taxon>
        <taxon>Tracheophyta</taxon>
        <taxon>Spermatophyta</taxon>
        <taxon>Magnoliopsida</taxon>
        <taxon>eudicotyledons</taxon>
        <taxon>Gunneridae</taxon>
        <taxon>Pentapetalae</taxon>
        <taxon>rosids</taxon>
        <taxon>fabids</taxon>
        <taxon>Fabales</taxon>
        <taxon>Fabaceae</taxon>
        <taxon>Papilionoideae</taxon>
        <taxon>50 kb inversion clade</taxon>
        <taxon>NPAAA clade</taxon>
        <taxon>indigoferoid/millettioid clade</taxon>
        <taxon>Phaseoleae</taxon>
        <taxon>Canavalia</taxon>
    </lineage>
</organism>
<dbReference type="AlphaFoldDB" id="A0AAN9KVR5"/>
<protein>
    <submittedName>
        <fullName evidence="2">Uncharacterized protein</fullName>
    </submittedName>
</protein>
<gene>
    <name evidence="2" type="ORF">VNO77_28048</name>
</gene>
<name>A0AAN9KVR5_CANGL</name>
<sequence>MRYIAERKQQKTRFPGKQPEHLSGESQIHFYLKEGVTVAKRTNKFARVLKLVLISSHCHNATPSRERDGNRILCHDDQTTKRE</sequence>
<evidence type="ECO:0000256" key="1">
    <source>
        <dbReference type="SAM" id="MobiDB-lite"/>
    </source>
</evidence>
<feature type="compositionally biased region" description="Basic and acidic residues" evidence="1">
    <location>
        <begin position="64"/>
        <end position="83"/>
    </location>
</feature>
<reference evidence="2 3" key="1">
    <citation type="submission" date="2024-01" db="EMBL/GenBank/DDBJ databases">
        <title>The genomes of 5 underutilized Papilionoideae crops provide insights into root nodulation and disease resistanc.</title>
        <authorList>
            <person name="Jiang F."/>
        </authorList>
    </citation>
    <scope>NUCLEOTIDE SEQUENCE [LARGE SCALE GENOMIC DNA]</scope>
    <source>
        <strain evidence="2">LVBAO_FW01</strain>
        <tissue evidence="2">Leaves</tissue>
    </source>
</reference>
<dbReference type="Proteomes" id="UP001367508">
    <property type="component" value="Unassembled WGS sequence"/>
</dbReference>
<dbReference type="EMBL" id="JAYMYQ010000006">
    <property type="protein sequence ID" value="KAK7324477.1"/>
    <property type="molecule type" value="Genomic_DNA"/>
</dbReference>
<evidence type="ECO:0000313" key="2">
    <source>
        <dbReference type="EMBL" id="KAK7324477.1"/>
    </source>
</evidence>
<comment type="caution">
    <text evidence="2">The sequence shown here is derived from an EMBL/GenBank/DDBJ whole genome shotgun (WGS) entry which is preliminary data.</text>
</comment>
<accession>A0AAN9KVR5</accession>
<feature type="region of interest" description="Disordered" evidence="1">
    <location>
        <begin position="1"/>
        <end position="21"/>
    </location>
</feature>